<reference evidence="13" key="1">
    <citation type="submission" date="2015-08" db="EMBL/GenBank/DDBJ databases">
        <authorList>
            <person name="Varghese N."/>
        </authorList>
    </citation>
    <scope>NUCLEOTIDE SEQUENCE [LARGE SCALE GENOMIC DNA]</scope>
    <source>
        <strain evidence="13">JCM 18476</strain>
    </source>
</reference>
<dbReference type="Proteomes" id="UP000182769">
    <property type="component" value="Unassembled WGS sequence"/>
</dbReference>
<dbReference type="STRING" id="1137284.GCA_001418205_02278"/>
<dbReference type="PIRSF" id="PIRSF006170">
    <property type="entry name" value="YfgM"/>
    <property type="match status" value="1"/>
</dbReference>
<dbReference type="InterPro" id="IPR018704">
    <property type="entry name" value="SecYEG/CpoB_TPR"/>
</dbReference>
<gene>
    <name evidence="12" type="ORF">Ga0061065_106232</name>
</gene>
<dbReference type="Gene3D" id="1.25.40.10">
    <property type="entry name" value="Tetratricopeptide repeat domain"/>
    <property type="match status" value="1"/>
</dbReference>
<feature type="transmembrane region" description="Helical" evidence="10">
    <location>
        <begin position="21"/>
        <end position="39"/>
    </location>
</feature>
<evidence type="ECO:0000256" key="2">
    <source>
        <dbReference type="ARBA" id="ARBA00022475"/>
    </source>
</evidence>
<dbReference type="RefSeq" id="WP_055463344.1">
    <property type="nucleotide sequence ID" value="NZ_CYHG01000006.1"/>
</dbReference>
<keyword evidence="4 10" id="KW-1133">Transmembrane helix</keyword>
<keyword evidence="6" id="KW-0143">Chaperone</keyword>
<keyword evidence="13" id="KW-1185">Reference proteome</keyword>
<evidence type="ECO:0000256" key="5">
    <source>
        <dbReference type="ARBA" id="ARBA00023136"/>
    </source>
</evidence>
<name>A0A0K6IMR2_9GAMM</name>
<evidence type="ECO:0000256" key="4">
    <source>
        <dbReference type="ARBA" id="ARBA00022989"/>
    </source>
</evidence>
<evidence type="ECO:0000256" key="8">
    <source>
        <dbReference type="ARBA" id="ARBA00024235"/>
    </source>
</evidence>
<dbReference type="EMBL" id="CYHG01000006">
    <property type="protein sequence ID" value="CUB04410.1"/>
    <property type="molecule type" value="Genomic_DNA"/>
</dbReference>
<evidence type="ECO:0000313" key="12">
    <source>
        <dbReference type="EMBL" id="CUB04410.1"/>
    </source>
</evidence>
<proteinExistence type="inferred from homology"/>
<evidence type="ECO:0000256" key="9">
    <source>
        <dbReference type="SAM" id="Coils"/>
    </source>
</evidence>
<accession>A0A0K6IMR2</accession>
<evidence type="ECO:0000256" key="1">
    <source>
        <dbReference type="ARBA" id="ARBA00004401"/>
    </source>
</evidence>
<organism evidence="12 13">
    <name type="scientific">Marinomonas fungiae</name>
    <dbReference type="NCBI Taxonomy" id="1137284"/>
    <lineage>
        <taxon>Bacteria</taxon>
        <taxon>Pseudomonadati</taxon>
        <taxon>Pseudomonadota</taxon>
        <taxon>Gammaproteobacteria</taxon>
        <taxon>Oceanospirillales</taxon>
        <taxon>Oceanospirillaceae</taxon>
        <taxon>Marinomonas</taxon>
    </lineage>
</organism>
<dbReference type="AlphaFoldDB" id="A0A0K6IMR2"/>
<sequence>MSEVKTEEEQIEAFKSWWKKNGTSLVLAVAVGVGGYFGFQAWKTSQANHLAEASSLYQNLTEAASDLDKEENQKTVRFIAQQLADDYDDTGYAMFGQLFVARIDAQAGNYDAAESVLASVVDKSDDASFDAVANIRIARLQAEQEKYDAALATLNAVKPAEFAGQVEELRGDILLAQGKRDEAREAYESASAAMGEGAQHPLLEIKLKDLVKG</sequence>
<dbReference type="GO" id="GO:0005886">
    <property type="term" value="C:plasma membrane"/>
    <property type="evidence" value="ECO:0007669"/>
    <property type="project" value="UniProtKB-SubCell"/>
</dbReference>
<protein>
    <recommendedName>
        <fullName evidence="8">Ancillary SecYEG translocon subunit</fullName>
    </recommendedName>
</protein>
<dbReference type="OrthoDB" id="9789675at2"/>
<keyword evidence="5 10" id="KW-0472">Membrane</keyword>
<dbReference type="PANTHER" id="PTHR38035">
    <property type="entry name" value="UPF0070 PROTEIN YFGM"/>
    <property type="match status" value="1"/>
</dbReference>
<dbReference type="PANTHER" id="PTHR38035:SF1">
    <property type="entry name" value="ANCILLARY SECYEG TRANSLOCON SUBUNIT"/>
    <property type="match status" value="1"/>
</dbReference>
<dbReference type="InterPro" id="IPR011990">
    <property type="entry name" value="TPR-like_helical_dom_sf"/>
</dbReference>
<dbReference type="InterPro" id="IPR026039">
    <property type="entry name" value="YfgM"/>
</dbReference>
<feature type="domain" description="Ancillary SecYEG translocon subunit/Cell division coordinator CpoB TPR" evidence="11">
    <location>
        <begin position="15"/>
        <end position="211"/>
    </location>
</feature>
<keyword evidence="9" id="KW-0175">Coiled coil</keyword>
<dbReference type="Pfam" id="PF09976">
    <property type="entry name" value="TPR_21"/>
    <property type="match status" value="1"/>
</dbReference>
<evidence type="ECO:0000256" key="10">
    <source>
        <dbReference type="SAM" id="Phobius"/>
    </source>
</evidence>
<evidence type="ECO:0000256" key="7">
    <source>
        <dbReference type="ARBA" id="ARBA00024197"/>
    </source>
</evidence>
<comment type="subcellular location">
    <subcellularLocation>
        <location evidence="1">Cell membrane</location>
        <topology evidence="1">Single-pass type II membrane protein</topology>
    </subcellularLocation>
</comment>
<keyword evidence="3 10" id="KW-0812">Transmembrane</keyword>
<dbReference type="SUPFAM" id="SSF48452">
    <property type="entry name" value="TPR-like"/>
    <property type="match status" value="1"/>
</dbReference>
<evidence type="ECO:0000256" key="3">
    <source>
        <dbReference type="ARBA" id="ARBA00022692"/>
    </source>
</evidence>
<dbReference type="GO" id="GO:0044877">
    <property type="term" value="F:protein-containing complex binding"/>
    <property type="evidence" value="ECO:0007669"/>
    <property type="project" value="InterPro"/>
</dbReference>
<evidence type="ECO:0000256" key="6">
    <source>
        <dbReference type="ARBA" id="ARBA00023186"/>
    </source>
</evidence>
<keyword evidence="2" id="KW-1003">Cell membrane</keyword>
<evidence type="ECO:0000259" key="11">
    <source>
        <dbReference type="Pfam" id="PF09976"/>
    </source>
</evidence>
<comment type="similarity">
    <text evidence="7">Belongs to the YfgM family.</text>
</comment>
<feature type="coiled-coil region" evidence="9">
    <location>
        <begin position="137"/>
        <end position="186"/>
    </location>
</feature>
<evidence type="ECO:0000313" key="13">
    <source>
        <dbReference type="Proteomes" id="UP000182769"/>
    </source>
</evidence>